<dbReference type="EMBL" id="JAWDJW010011359">
    <property type="protein sequence ID" value="KAK3044857.1"/>
    <property type="molecule type" value="Genomic_DNA"/>
</dbReference>
<proteinExistence type="predicted"/>
<name>A0ACC3CUR8_9PEZI</name>
<accession>A0ACC3CUR8</accession>
<comment type="caution">
    <text evidence="1">The sequence shown here is derived from an EMBL/GenBank/DDBJ whole genome shotgun (WGS) entry which is preliminary data.</text>
</comment>
<dbReference type="Proteomes" id="UP001186974">
    <property type="component" value="Unassembled WGS sequence"/>
</dbReference>
<reference evidence="1" key="1">
    <citation type="submission" date="2024-09" db="EMBL/GenBank/DDBJ databases">
        <title>Black Yeasts Isolated from many extreme environments.</title>
        <authorList>
            <person name="Coleine C."/>
            <person name="Stajich J.E."/>
            <person name="Selbmann L."/>
        </authorList>
    </citation>
    <scope>NUCLEOTIDE SEQUENCE</scope>
    <source>
        <strain evidence="1">CCFEE 5737</strain>
    </source>
</reference>
<gene>
    <name evidence="1" type="ORF">LTS18_000169</name>
</gene>
<feature type="non-terminal residue" evidence="1">
    <location>
        <position position="1"/>
    </location>
</feature>
<sequence>NDSVSEEEVSDWRSEPARGLSTASSWSNPSIASIAELTSDDGKTSPRTDSPSPPLPRGYTGLPPVFNKKPFDGRPVVLRSATLDIDPLQKPPTSESKVTESTETTVEAGLGRKRCITFACGRKESAKDDVPHLPKKGETKPASPPKRPCALKFICPTRAQSEAVLSHRPATFKSNRRLTSPPPPQTKQPPKPASRAHRDSDSTVRNESPKSVRKVPSITQTRILSKSSDNDQPEAMRFHEFASSEEEVDEWTQESTCHRSRLTIDDTLKVEKELRKLGQEVEDEALEEEEELEEEIENEDLEDDDDDNDDEKLAESLLDSDSDEGFRSDDEGGFASSDDEEDGNAEYHWWTPGQFKTSAPTSHPAESLGPTTPRRASTSSLNSFSSALKSINTRTAPGLNNGRKK</sequence>
<evidence type="ECO:0000313" key="1">
    <source>
        <dbReference type="EMBL" id="KAK3044857.1"/>
    </source>
</evidence>
<keyword evidence="2" id="KW-1185">Reference proteome</keyword>
<evidence type="ECO:0000313" key="2">
    <source>
        <dbReference type="Proteomes" id="UP001186974"/>
    </source>
</evidence>
<organism evidence="1 2">
    <name type="scientific">Coniosporium uncinatum</name>
    <dbReference type="NCBI Taxonomy" id="93489"/>
    <lineage>
        <taxon>Eukaryota</taxon>
        <taxon>Fungi</taxon>
        <taxon>Dikarya</taxon>
        <taxon>Ascomycota</taxon>
        <taxon>Pezizomycotina</taxon>
        <taxon>Dothideomycetes</taxon>
        <taxon>Dothideomycetes incertae sedis</taxon>
        <taxon>Coniosporium</taxon>
    </lineage>
</organism>
<feature type="non-terminal residue" evidence="1">
    <location>
        <position position="405"/>
    </location>
</feature>
<protein>
    <submittedName>
        <fullName evidence="1">Uncharacterized protein</fullName>
    </submittedName>
</protein>